<dbReference type="AlphaFoldDB" id="A0A367FG19"/>
<evidence type="ECO:0000313" key="3">
    <source>
        <dbReference type="Proteomes" id="UP000253094"/>
    </source>
</evidence>
<comment type="caution">
    <text evidence="2">The sequence shown here is derived from an EMBL/GenBank/DDBJ whole genome shotgun (WGS) entry which is preliminary data.</text>
</comment>
<dbReference type="PANTHER" id="PTHR38588:SF1">
    <property type="entry name" value="BLL0334 PROTEIN"/>
    <property type="match status" value="1"/>
</dbReference>
<organism evidence="2 3">
    <name type="scientific">Sphaerisporangium album</name>
    <dbReference type="NCBI Taxonomy" id="509200"/>
    <lineage>
        <taxon>Bacteria</taxon>
        <taxon>Bacillati</taxon>
        <taxon>Actinomycetota</taxon>
        <taxon>Actinomycetes</taxon>
        <taxon>Streptosporangiales</taxon>
        <taxon>Streptosporangiaceae</taxon>
        <taxon>Sphaerisporangium</taxon>
    </lineage>
</organism>
<sequence length="273" mass="26914">MKVVGSAVVGVDRGRVWAALQDPAVLVRTIPGCKRLEATGADTYRMTVTAGVASIKGVYEGEVALSDPEEPEGFTLRARGAGAPGTVDATVRIRLSEVDGGSTRVDYDAEAVVGGMIGGVGQRMLGSVAKKTAGEFFTAVEHHLRGGAATVTAEPAPAETTPAQAAAGPVVPATTPAAPGTSAAVPGPTPAVAGASPATTGAAVAVPASSPAATSPATTAVPATVGQVFERPRAERGSSGTPVWPVLTAFGMGAGVALGSAVIGWLLGRSGRR</sequence>
<dbReference type="CDD" id="cd05018">
    <property type="entry name" value="CoxG"/>
    <property type="match status" value="1"/>
</dbReference>
<protein>
    <submittedName>
        <fullName evidence="2">Carbon monoxide dehydrogenase</fullName>
    </submittedName>
</protein>
<dbReference type="InterPro" id="IPR023393">
    <property type="entry name" value="START-like_dom_sf"/>
</dbReference>
<keyword evidence="1" id="KW-0472">Membrane</keyword>
<feature type="transmembrane region" description="Helical" evidence="1">
    <location>
        <begin position="243"/>
        <end position="267"/>
    </location>
</feature>
<dbReference type="Proteomes" id="UP000253094">
    <property type="component" value="Unassembled WGS sequence"/>
</dbReference>
<dbReference type="OrthoDB" id="9787428at2"/>
<name>A0A367FG19_9ACTN</name>
<dbReference type="InterPro" id="IPR010419">
    <property type="entry name" value="CO_DH_gsu"/>
</dbReference>
<dbReference type="Pfam" id="PF06240">
    <property type="entry name" value="COXG"/>
    <property type="match status" value="1"/>
</dbReference>
<dbReference type="RefSeq" id="WP_114030369.1">
    <property type="nucleotide sequence ID" value="NZ_QOIL01000011.1"/>
</dbReference>
<dbReference type="EMBL" id="QOIL01000011">
    <property type="protein sequence ID" value="RCG29333.1"/>
    <property type="molecule type" value="Genomic_DNA"/>
</dbReference>
<dbReference type="PANTHER" id="PTHR38588">
    <property type="entry name" value="BLL0334 PROTEIN"/>
    <property type="match status" value="1"/>
</dbReference>
<reference evidence="2 3" key="1">
    <citation type="submission" date="2018-06" db="EMBL/GenBank/DDBJ databases">
        <title>Sphaerisporangium craniellae sp. nov., isolated from a marine sponge in the South China Sea.</title>
        <authorList>
            <person name="Li L."/>
        </authorList>
    </citation>
    <scope>NUCLEOTIDE SEQUENCE [LARGE SCALE GENOMIC DNA]</scope>
    <source>
        <strain evidence="2 3">CCTCC AA 208026</strain>
    </source>
</reference>
<proteinExistence type="predicted"/>
<evidence type="ECO:0000313" key="2">
    <source>
        <dbReference type="EMBL" id="RCG29333.1"/>
    </source>
</evidence>
<keyword evidence="1" id="KW-0812">Transmembrane</keyword>
<dbReference type="SUPFAM" id="SSF55961">
    <property type="entry name" value="Bet v1-like"/>
    <property type="match status" value="1"/>
</dbReference>
<gene>
    <name evidence="2" type="ORF">DQ384_19895</name>
</gene>
<dbReference type="Gene3D" id="3.30.530.20">
    <property type="match status" value="1"/>
</dbReference>
<keyword evidence="1" id="KW-1133">Transmembrane helix</keyword>
<accession>A0A367FG19</accession>
<evidence type="ECO:0000256" key="1">
    <source>
        <dbReference type="SAM" id="Phobius"/>
    </source>
</evidence>
<keyword evidence="3" id="KW-1185">Reference proteome</keyword>